<feature type="transmembrane region" description="Helical" evidence="1">
    <location>
        <begin position="110"/>
        <end position="128"/>
    </location>
</feature>
<name>A0AAC8W9S3_LACHE</name>
<dbReference type="AlphaFoldDB" id="A0AAC8W9S3"/>
<accession>A0AAC8W9S3</accession>
<dbReference type="Proteomes" id="UP000063930">
    <property type="component" value="Chromosome"/>
</dbReference>
<evidence type="ECO:0008006" key="4">
    <source>
        <dbReference type="Google" id="ProtNLM"/>
    </source>
</evidence>
<proteinExistence type="predicted"/>
<keyword evidence="1" id="KW-1133">Transmembrane helix</keyword>
<gene>
    <name evidence="2" type="ORF">ALV80_09525</name>
</gene>
<dbReference type="EMBL" id="CP012381">
    <property type="protein sequence ID" value="ALI53226.1"/>
    <property type="molecule type" value="Genomic_DNA"/>
</dbReference>
<evidence type="ECO:0000313" key="3">
    <source>
        <dbReference type="Proteomes" id="UP000063930"/>
    </source>
</evidence>
<feature type="transmembrane region" description="Helical" evidence="1">
    <location>
        <begin position="245"/>
        <end position="267"/>
    </location>
</feature>
<sequence length="447" mass="52057">MFYLLVGLLFICSVIAYYLNEKSIIAPSFLYSFSFFFCSIFALLNKNRWDFILATSTFKVISLSVVEFIIAAYLVSKICSVFQNSHRVSRNKIITDIHRPQKTELLKIDYFKMYIIIIIQVVNILFLWHSLMVATGRSLLAAMTFFNSNSISGDAMINLNIPKLLTYTSTFNIGTAILAEYLLAEYLVKYKKTKFSLLLMTLLGFVTSFSYGSRGGSIGFIITFMVFYIINYLKEGNKFKLNFKVFIKLLLLIFFSLLFMQWSAVFLNRAGVPESSFDYISIYVGAEMKNLDTFLRMGIFPLHDGIWGQYTFGKLISNLANIFNWALPQITNIYGYQMVNNYDLGNVYTTFVPWLCDFGYKGIYWLTFLMALLSQISYELAMKVNRSYVTIWKLLYGTISSGILLSFFSNRFYEQINTSLVYYLIIWYIIRHFIFLKYKNERIVEDE</sequence>
<feature type="transmembrane region" description="Helical" evidence="1">
    <location>
        <begin position="362"/>
        <end position="381"/>
    </location>
</feature>
<feature type="transmembrane region" description="Helical" evidence="1">
    <location>
        <begin position="420"/>
        <end position="438"/>
    </location>
</feature>
<evidence type="ECO:0000256" key="1">
    <source>
        <dbReference type="SAM" id="Phobius"/>
    </source>
</evidence>
<organism evidence="2 3">
    <name type="scientific">Lactobacillus helveticus</name>
    <name type="common">Lactobacillus suntoryeus</name>
    <dbReference type="NCBI Taxonomy" id="1587"/>
    <lineage>
        <taxon>Bacteria</taxon>
        <taxon>Bacillati</taxon>
        <taxon>Bacillota</taxon>
        <taxon>Bacilli</taxon>
        <taxon>Lactobacillales</taxon>
        <taxon>Lactobacillaceae</taxon>
        <taxon>Lactobacillus</taxon>
    </lineage>
</organism>
<evidence type="ECO:0000313" key="2">
    <source>
        <dbReference type="EMBL" id="ALI53226.1"/>
    </source>
</evidence>
<keyword evidence="1" id="KW-0472">Membrane</keyword>
<protein>
    <recommendedName>
        <fullName evidence="4">Oligosaccharide repeat unit polymerase</fullName>
    </recommendedName>
</protein>
<dbReference type="NCBIfam" id="TIGR04370">
    <property type="entry name" value="glyco_rpt_poly"/>
    <property type="match status" value="1"/>
</dbReference>
<feature type="transmembrane region" description="Helical" evidence="1">
    <location>
        <begin position="388"/>
        <end position="408"/>
    </location>
</feature>
<feature type="transmembrane region" description="Helical" evidence="1">
    <location>
        <begin position="26"/>
        <end position="44"/>
    </location>
</feature>
<keyword evidence="1" id="KW-0812">Transmembrane</keyword>
<feature type="transmembrane region" description="Helical" evidence="1">
    <location>
        <begin position="195"/>
        <end position="211"/>
    </location>
</feature>
<feature type="transmembrane region" description="Helical" evidence="1">
    <location>
        <begin position="164"/>
        <end position="183"/>
    </location>
</feature>
<feature type="transmembrane region" description="Helical" evidence="1">
    <location>
        <begin position="217"/>
        <end position="233"/>
    </location>
</feature>
<dbReference type="RefSeq" id="WP_054607594.1">
    <property type="nucleotide sequence ID" value="NZ_CP012381.1"/>
</dbReference>
<reference evidence="2 3" key="1">
    <citation type="submission" date="2015-08" db="EMBL/GenBank/DDBJ databases">
        <title>Complete genome sequence of Lactobacillus helveticus CAUH18, a probiotic strain originated from koumiss.</title>
        <authorList>
            <person name="Yang Y."/>
            <person name="Hao Y."/>
        </authorList>
    </citation>
    <scope>NUCLEOTIDE SEQUENCE [LARGE SCALE GENOMIC DNA]</scope>
    <source>
        <strain evidence="2 3">CAUH18</strain>
    </source>
</reference>